<accession>B9RRC4</accession>
<dbReference type="AlphaFoldDB" id="B9RRC4"/>
<evidence type="ECO:0000256" key="4">
    <source>
        <dbReference type="ARBA" id="ARBA00023242"/>
    </source>
</evidence>
<feature type="region of interest" description="Disordered" evidence="5">
    <location>
        <begin position="1"/>
        <end position="40"/>
    </location>
</feature>
<keyword evidence="4" id="KW-0539">Nucleus</keyword>
<dbReference type="EMBL" id="EQ973802">
    <property type="protein sequence ID" value="EEF46295.1"/>
    <property type="molecule type" value="Genomic_DNA"/>
</dbReference>
<evidence type="ECO:0000256" key="5">
    <source>
        <dbReference type="SAM" id="MobiDB-lite"/>
    </source>
</evidence>
<dbReference type="KEGG" id="rcu:8281193"/>
<keyword evidence="2" id="KW-0240">DNA-directed RNA polymerase</keyword>
<reference evidence="7" key="1">
    <citation type="journal article" date="2010" name="Nat. Biotechnol.">
        <title>Draft genome sequence of the oilseed species Ricinus communis.</title>
        <authorList>
            <person name="Chan A.P."/>
            <person name="Crabtree J."/>
            <person name="Zhao Q."/>
            <person name="Lorenzi H."/>
            <person name="Orvis J."/>
            <person name="Puiu D."/>
            <person name="Melake-Berhan A."/>
            <person name="Jones K.M."/>
            <person name="Redman J."/>
            <person name="Chen G."/>
            <person name="Cahoon E.B."/>
            <person name="Gedil M."/>
            <person name="Stanke M."/>
            <person name="Haas B.J."/>
            <person name="Wortman J.R."/>
            <person name="Fraser-Liggett C.M."/>
            <person name="Ravel J."/>
            <person name="Rabinowicz P.D."/>
        </authorList>
    </citation>
    <scope>NUCLEOTIDE SEQUENCE [LARGE SCALE GENOMIC DNA]</scope>
    <source>
        <strain evidence="7">cv. Hale</strain>
    </source>
</reference>
<dbReference type="GO" id="GO:0042797">
    <property type="term" value="P:tRNA transcription by RNA polymerase III"/>
    <property type="evidence" value="ECO:0000318"/>
    <property type="project" value="GO_Central"/>
</dbReference>
<dbReference type="FunCoup" id="B9RRC4">
    <property type="interactions" value="165"/>
</dbReference>
<dbReference type="InterPro" id="IPR007811">
    <property type="entry name" value="RPC4"/>
</dbReference>
<comment type="subcellular location">
    <subcellularLocation>
        <location evidence="1">Nucleus</location>
    </subcellularLocation>
</comment>
<dbReference type="GO" id="GO:0005666">
    <property type="term" value="C:RNA polymerase III complex"/>
    <property type="evidence" value="ECO:0000318"/>
    <property type="project" value="GO_Central"/>
</dbReference>
<dbReference type="PANTHER" id="PTHR13408:SF0">
    <property type="entry name" value="DNA-DIRECTED RNA POLYMERASE III SUBUNIT RPC4"/>
    <property type="match status" value="1"/>
</dbReference>
<evidence type="ECO:0000313" key="7">
    <source>
        <dbReference type="Proteomes" id="UP000008311"/>
    </source>
</evidence>
<sequence length="286" mass="31402">MESKPPQDPPRKLKYMPKAPPRRPPKPEVKSEKAEDEDATQAMKLMKQFQERSMRAKPKAEKKVQASQIAFGFGAASPSIKSYAAPKVGAAVNHNQGSSVNGGAYSSELGEKEYIEPWNYYSYYPVTLPLRRPYSGNPATLNAEEFGEASDTSEYDENSTNSAINLGLMEENVEANMFFLQLPPTVPMIKRLATADGHKVKEEKTCKLDELPAGHMGKMLVYRSGAVKLKLGDTLYDVSPGLDFAFAQDIAAINTAEKHCCVVAEIDKHAIVTPDVDAIINSMADL</sequence>
<dbReference type="STRING" id="3988.B9RRC4"/>
<dbReference type="InParanoid" id="B9RRC4"/>
<dbReference type="Pfam" id="PF05132">
    <property type="entry name" value="RNA_pol_Rpc4"/>
    <property type="match status" value="1"/>
</dbReference>
<name>B9RRC4_RICCO</name>
<dbReference type="PANTHER" id="PTHR13408">
    <property type="entry name" value="DNA-DIRECTED RNA POLYMERASE III"/>
    <property type="match status" value="1"/>
</dbReference>
<proteinExistence type="predicted"/>
<feature type="compositionally biased region" description="Basic and acidic residues" evidence="5">
    <location>
        <begin position="1"/>
        <end position="11"/>
    </location>
</feature>
<evidence type="ECO:0000256" key="2">
    <source>
        <dbReference type="ARBA" id="ARBA00022478"/>
    </source>
</evidence>
<dbReference type="OrthoDB" id="5836119at2759"/>
<organism evidence="6 7">
    <name type="scientific">Ricinus communis</name>
    <name type="common">Castor bean</name>
    <dbReference type="NCBI Taxonomy" id="3988"/>
    <lineage>
        <taxon>Eukaryota</taxon>
        <taxon>Viridiplantae</taxon>
        <taxon>Streptophyta</taxon>
        <taxon>Embryophyta</taxon>
        <taxon>Tracheophyta</taxon>
        <taxon>Spermatophyta</taxon>
        <taxon>Magnoliopsida</taxon>
        <taxon>eudicotyledons</taxon>
        <taxon>Gunneridae</taxon>
        <taxon>Pentapetalae</taxon>
        <taxon>rosids</taxon>
        <taxon>fabids</taxon>
        <taxon>Malpighiales</taxon>
        <taxon>Euphorbiaceae</taxon>
        <taxon>Acalyphoideae</taxon>
        <taxon>Acalypheae</taxon>
        <taxon>Ricinus</taxon>
    </lineage>
</organism>
<evidence type="ECO:0000313" key="6">
    <source>
        <dbReference type="EMBL" id="EEF46295.1"/>
    </source>
</evidence>
<evidence type="ECO:0000256" key="1">
    <source>
        <dbReference type="ARBA" id="ARBA00004123"/>
    </source>
</evidence>
<dbReference type="eggNOG" id="KOG3122">
    <property type="taxonomic scope" value="Eukaryota"/>
</dbReference>
<evidence type="ECO:0000256" key="3">
    <source>
        <dbReference type="ARBA" id="ARBA00023163"/>
    </source>
</evidence>
<feature type="compositionally biased region" description="Basic residues" evidence="5">
    <location>
        <begin position="12"/>
        <end position="24"/>
    </location>
</feature>
<dbReference type="Proteomes" id="UP000008311">
    <property type="component" value="Unassembled WGS sequence"/>
</dbReference>
<gene>
    <name evidence="6" type="ORF">RCOM_0712300</name>
</gene>
<keyword evidence="3" id="KW-0804">Transcription</keyword>
<keyword evidence="7" id="KW-1185">Reference proteome</keyword>
<protein>
    <submittedName>
        <fullName evidence="6">DNA binding protein, putative</fullName>
    </submittedName>
</protein>
<dbReference type="GO" id="GO:0003677">
    <property type="term" value="F:DNA binding"/>
    <property type="evidence" value="ECO:0007669"/>
    <property type="project" value="InterPro"/>
</dbReference>